<proteinExistence type="inferred from homology"/>
<evidence type="ECO:0000256" key="1">
    <source>
        <dbReference type="ARBA" id="ARBA00005788"/>
    </source>
</evidence>
<comment type="caution">
    <text evidence="3">The sequence shown here is derived from an EMBL/GenBank/DDBJ whole genome shotgun (WGS) entry which is preliminary data.</text>
</comment>
<dbReference type="Pfam" id="PF08593">
    <property type="entry name" value="Mug135_C"/>
    <property type="match status" value="1"/>
</dbReference>
<protein>
    <recommendedName>
        <fullName evidence="2">Mug135-like C-terminal domain-containing protein</fullName>
    </recommendedName>
</protein>
<dbReference type="GeneID" id="59340022"/>
<reference evidence="3" key="1">
    <citation type="submission" date="2020-05" db="EMBL/GenBank/DDBJ databases">
        <title>Mycena genomes resolve the evolution of fungal bioluminescence.</title>
        <authorList>
            <person name="Tsai I.J."/>
        </authorList>
    </citation>
    <scope>NUCLEOTIDE SEQUENCE</scope>
    <source>
        <strain evidence="3">171206Taipei</strain>
    </source>
</reference>
<evidence type="ECO:0000313" key="4">
    <source>
        <dbReference type="Proteomes" id="UP000636479"/>
    </source>
</evidence>
<feature type="domain" description="Mug135-like C-terminal" evidence="2">
    <location>
        <begin position="60"/>
        <end position="143"/>
    </location>
</feature>
<dbReference type="AlphaFoldDB" id="A0A8H6WHS6"/>
<evidence type="ECO:0000259" key="2">
    <source>
        <dbReference type="Pfam" id="PF08593"/>
    </source>
</evidence>
<gene>
    <name evidence="3" type="ORF">MIND_00054000</name>
</gene>
<dbReference type="Proteomes" id="UP000636479">
    <property type="component" value="Unassembled WGS sequence"/>
</dbReference>
<dbReference type="OrthoDB" id="3067629at2759"/>
<name>A0A8H6WHS6_9AGAR</name>
<keyword evidence="4" id="KW-1185">Reference proteome</keyword>
<sequence>MAAPLTQGTANFPPEYLPSGTDLAALPPDVVAILNAIANRQRDLVTEFTHMRRDVLILGNSQKGTGLGLAYAEVPFLDGSMPTVAVPANPGPARPALPELRTINDIRSLTGPQATAYMDGYGIGPAPQQVERRQEIIARYIGCYLPLY</sequence>
<dbReference type="RefSeq" id="XP_037225416.1">
    <property type="nucleotide sequence ID" value="XM_037357506.1"/>
</dbReference>
<organism evidence="3 4">
    <name type="scientific">Mycena indigotica</name>
    <dbReference type="NCBI Taxonomy" id="2126181"/>
    <lineage>
        <taxon>Eukaryota</taxon>
        <taxon>Fungi</taxon>
        <taxon>Dikarya</taxon>
        <taxon>Basidiomycota</taxon>
        <taxon>Agaricomycotina</taxon>
        <taxon>Agaricomycetes</taxon>
        <taxon>Agaricomycetidae</taxon>
        <taxon>Agaricales</taxon>
        <taxon>Marasmiineae</taxon>
        <taxon>Mycenaceae</taxon>
        <taxon>Mycena</taxon>
    </lineage>
</organism>
<comment type="similarity">
    <text evidence="1">Belongs to the UPF0612 family.</text>
</comment>
<dbReference type="EMBL" id="JACAZF010000001">
    <property type="protein sequence ID" value="KAF7315393.1"/>
    <property type="molecule type" value="Genomic_DNA"/>
</dbReference>
<accession>A0A8H6WHS6</accession>
<evidence type="ECO:0000313" key="3">
    <source>
        <dbReference type="EMBL" id="KAF7315393.1"/>
    </source>
</evidence>
<dbReference type="InterPro" id="IPR013902">
    <property type="entry name" value="Mug135-like_C"/>
</dbReference>